<reference evidence="1 2" key="1">
    <citation type="submission" date="2014-03" db="EMBL/GenBank/DDBJ databases">
        <title>Draft Genome Sequences of Four Burkholderia Strains.</title>
        <authorList>
            <person name="Liu X.Y."/>
            <person name="Li C.X."/>
            <person name="Xu J.H."/>
        </authorList>
    </citation>
    <scope>NUCLEOTIDE SEQUENCE [LARGE SCALE GENOMIC DNA]</scope>
    <source>
        <strain evidence="1 2">DSM 50014</strain>
    </source>
</reference>
<sequence length="129" mass="15044">MNGRIYKKQAKRAIELLRSHGTSGWTEADLDDDVRTCPRKEHPNNVDIKGSPVFGYMSGYYEPEWTEECPRSIWIDVHYWAFIVPENFGGDPDEVEPMTRDQRWQRMSTKAIAPGWRWRGKRAVKATAD</sequence>
<dbReference type="STRING" id="60547.GCA_000751215_06297"/>
<evidence type="ECO:0000313" key="2">
    <source>
        <dbReference type="Proteomes" id="UP000027466"/>
    </source>
</evidence>
<evidence type="ECO:0000313" key="1">
    <source>
        <dbReference type="EMBL" id="KDR41608.1"/>
    </source>
</evidence>
<accession>A0A069PLP6</accession>
<dbReference type="EMBL" id="JFHC01000026">
    <property type="protein sequence ID" value="KDR41608.1"/>
    <property type="molecule type" value="Genomic_DNA"/>
</dbReference>
<proteinExistence type="predicted"/>
<dbReference type="Proteomes" id="UP000027466">
    <property type="component" value="Unassembled WGS sequence"/>
</dbReference>
<dbReference type="RefSeq" id="WP_035939385.1">
    <property type="nucleotide sequence ID" value="NZ_CADFFX010000001.1"/>
</dbReference>
<keyword evidence="2" id="KW-1185">Reference proteome</keyword>
<name>A0A069PLP6_9BURK</name>
<comment type="caution">
    <text evidence="1">The sequence shown here is derived from an EMBL/GenBank/DDBJ whole genome shotgun (WGS) entry which is preliminary data.</text>
</comment>
<protein>
    <submittedName>
        <fullName evidence="1">Uncharacterized protein</fullName>
    </submittedName>
</protein>
<gene>
    <name evidence="1" type="ORF">BG61_17025</name>
</gene>
<dbReference type="AlphaFoldDB" id="A0A069PLP6"/>
<organism evidence="1 2">
    <name type="scientific">Caballeronia glathei</name>
    <dbReference type="NCBI Taxonomy" id="60547"/>
    <lineage>
        <taxon>Bacteria</taxon>
        <taxon>Pseudomonadati</taxon>
        <taxon>Pseudomonadota</taxon>
        <taxon>Betaproteobacteria</taxon>
        <taxon>Burkholderiales</taxon>
        <taxon>Burkholderiaceae</taxon>
        <taxon>Caballeronia</taxon>
    </lineage>
</organism>